<feature type="region of interest" description="Disordered" evidence="1">
    <location>
        <begin position="1"/>
        <end position="27"/>
    </location>
</feature>
<dbReference type="EMBL" id="JBHMBL010000001">
    <property type="protein sequence ID" value="MFB9641305.1"/>
    <property type="molecule type" value="Genomic_DNA"/>
</dbReference>
<dbReference type="PROSITE" id="PS50164">
    <property type="entry name" value="GIY_YIG"/>
    <property type="match status" value="1"/>
</dbReference>
<dbReference type="InterPro" id="IPR000305">
    <property type="entry name" value="GIY-YIG_endonuc"/>
</dbReference>
<dbReference type="RefSeq" id="WP_343032738.1">
    <property type="nucleotide sequence ID" value="NZ_BAAANI010000006.1"/>
</dbReference>
<dbReference type="Gene3D" id="3.40.50.300">
    <property type="entry name" value="P-loop containing nucleotide triphosphate hydrolases"/>
    <property type="match status" value="1"/>
</dbReference>
<dbReference type="CDD" id="cd10439">
    <property type="entry name" value="GIY-YIG_COG3410"/>
    <property type="match status" value="1"/>
</dbReference>
<dbReference type="InterPro" id="IPR027417">
    <property type="entry name" value="P-loop_NTPase"/>
</dbReference>
<comment type="caution">
    <text evidence="3">The sequence shown here is derived from an EMBL/GenBank/DDBJ whole genome shotgun (WGS) entry which is preliminary data.</text>
</comment>
<dbReference type="InterPro" id="IPR018647">
    <property type="entry name" value="SLFN_3-like_DNA/RNA_helicase"/>
</dbReference>
<evidence type="ECO:0000259" key="2">
    <source>
        <dbReference type="PROSITE" id="PS50164"/>
    </source>
</evidence>
<proteinExistence type="predicted"/>
<dbReference type="Pfam" id="PF09848">
    <property type="entry name" value="SLFN-g3_helicase"/>
    <property type="match status" value="1"/>
</dbReference>
<name>A0ABV5SLU6_9MICO</name>
<dbReference type="Proteomes" id="UP001589667">
    <property type="component" value="Unassembled WGS sequence"/>
</dbReference>
<dbReference type="InterPro" id="IPR035901">
    <property type="entry name" value="GIY-YIG_endonuc_sf"/>
</dbReference>
<keyword evidence="3" id="KW-0067">ATP-binding</keyword>
<accession>A0ABV5SLU6</accession>
<gene>
    <name evidence="3" type="ORF">ACFFQV_03275</name>
</gene>
<evidence type="ECO:0000313" key="4">
    <source>
        <dbReference type="Proteomes" id="UP001589667"/>
    </source>
</evidence>
<protein>
    <submittedName>
        <fullName evidence="3">DNA/RNA helicase domain-containing protein</fullName>
    </submittedName>
</protein>
<reference evidence="3 4" key="1">
    <citation type="submission" date="2024-09" db="EMBL/GenBank/DDBJ databases">
        <authorList>
            <person name="Sun Q."/>
            <person name="Mori K."/>
        </authorList>
    </citation>
    <scope>NUCLEOTIDE SEQUENCE [LARGE SCALE GENOMIC DNA]</scope>
    <source>
        <strain evidence="3 4">JCM 14321</strain>
    </source>
</reference>
<keyword evidence="4" id="KW-1185">Reference proteome</keyword>
<dbReference type="SUPFAM" id="SSF82771">
    <property type="entry name" value="GIY-YIG endonuclease"/>
    <property type="match status" value="1"/>
</dbReference>
<evidence type="ECO:0000256" key="1">
    <source>
        <dbReference type="SAM" id="MobiDB-lite"/>
    </source>
</evidence>
<organism evidence="3 4">
    <name type="scientific">Agromyces lapidis</name>
    <dbReference type="NCBI Taxonomy" id="279574"/>
    <lineage>
        <taxon>Bacteria</taxon>
        <taxon>Bacillati</taxon>
        <taxon>Actinomycetota</taxon>
        <taxon>Actinomycetes</taxon>
        <taxon>Micrococcales</taxon>
        <taxon>Microbacteriaceae</taxon>
        <taxon>Agromyces</taxon>
    </lineage>
</organism>
<dbReference type="GO" id="GO:0004386">
    <property type="term" value="F:helicase activity"/>
    <property type="evidence" value="ECO:0007669"/>
    <property type="project" value="UniProtKB-KW"/>
</dbReference>
<keyword evidence="3" id="KW-0347">Helicase</keyword>
<keyword evidence="3" id="KW-0378">Hydrolase</keyword>
<feature type="domain" description="GIY-YIG" evidence="2">
    <location>
        <begin position="56"/>
        <end position="128"/>
    </location>
</feature>
<evidence type="ECO:0000313" key="3">
    <source>
        <dbReference type="EMBL" id="MFB9641305.1"/>
    </source>
</evidence>
<keyword evidence="3" id="KW-0547">Nucleotide-binding</keyword>
<sequence length="601" mass="67317">MPTRSCSTSSSRRGASTRPTSPAGGARSMTSFRVEHFPFTRPAIKSWAEPDGRHANWPVVYTLSSNREIYVGETLNAIGRLRQHIDSDAKQHLEAARIVIDETFNKSVCLDLESYLIRLFAGDGKYTVVNRNEGITNADYFDRVRYRATFDEIFEQLRAAGMFTRDIPDIENNDLFKLSPFKALNPEQAVVMEGILEGLFDDIDTGRHGTIVVQGDPGTGKTIVGIFLVKLLRDIEHADLDDRTENDSLFSDFFTAGYVEMLKDFKIGIVVPQQSLRKSVQKVFAKTPQLEKGMVLTPFQVGESDEQFDLLVVDEAHRLNQRANQPSGGLNKKFREINEKLFGIDDLTKTQLDWIRAKSRHQVLLLDQAQTVRPADLPGRVVGPLVTQAKEQGRFYPLASQMRVAGGADYIDFIRRMLRAEVSEPREFAGYDLRIFDDLGEMHAAIRARDDEHGLARLAAGFAWEWKSKKDATAFDISIGGVELRWNGTQTDWVNSPGALEEVGSIHTLQGYDLNYAGVIIGPDLRLDPATGHVVADLDSYFDKKGKEANPKLGLTYDADDVLQFIVNIYAVLLTRGMKGTYVYVCDPALKRYLRGVLPIA</sequence>
<feature type="compositionally biased region" description="Low complexity" evidence="1">
    <location>
        <begin position="1"/>
        <end position="22"/>
    </location>
</feature>
<dbReference type="SUPFAM" id="SSF52540">
    <property type="entry name" value="P-loop containing nucleoside triphosphate hydrolases"/>
    <property type="match status" value="1"/>
</dbReference>